<dbReference type="Gene3D" id="6.20.370.130">
    <property type="match status" value="1"/>
</dbReference>
<sequence>MSNSTTGTVKWFNEEKGFGFISQENGGADVFVHFRAIASDGFKTLAEGQKVSFEVEQGQKGLQAANVVAL</sequence>
<dbReference type="InterPro" id="IPR019844">
    <property type="entry name" value="CSD_CS"/>
</dbReference>
<dbReference type="InterPro" id="IPR012340">
    <property type="entry name" value="NA-bd_OB-fold"/>
</dbReference>
<comment type="subcellular location">
    <subcellularLocation>
        <location evidence="1 3">Cytoplasm</location>
    </subcellularLocation>
</comment>
<dbReference type="InterPro" id="IPR012156">
    <property type="entry name" value="Cold_shock_CspA"/>
</dbReference>
<dbReference type="CDD" id="cd04458">
    <property type="entry name" value="CSP_CDS"/>
    <property type="match status" value="1"/>
</dbReference>
<dbReference type="FunFam" id="2.40.50.140:FF:000006">
    <property type="entry name" value="Cold shock protein CspC"/>
    <property type="match status" value="1"/>
</dbReference>
<reference evidence="5 6" key="1">
    <citation type="submission" date="2008-02" db="EMBL/GenBank/DDBJ databases">
        <title>Complete sequence of Shewanella woodyi ATCC 51908.</title>
        <authorList>
            <consortium name="US DOE Joint Genome Institute"/>
            <person name="Copeland A."/>
            <person name="Lucas S."/>
            <person name="Lapidus A."/>
            <person name="Glavina del Rio T."/>
            <person name="Dalin E."/>
            <person name="Tice H."/>
            <person name="Bruce D."/>
            <person name="Goodwin L."/>
            <person name="Pitluck S."/>
            <person name="Sims D."/>
            <person name="Brettin T."/>
            <person name="Detter J.C."/>
            <person name="Han C."/>
            <person name="Kuske C.R."/>
            <person name="Schmutz J."/>
            <person name="Larimer F."/>
            <person name="Land M."/>
            <person name="Hauser L."/>
            <person name="Kyrpides N."/>
            <person name="Lykidis A."/>
            <person name="Zhao J.-S."/>
            <person name="Richardson P."/>
        </authorList>
    </citation>
    <scope>NUCLEOTIDE SEQUENCE [LARGE SCALE GENOMIC DNA]</scope>
    <source>
        <strain evidence="6">ATCC 51908 / MS32</strain>
    </source>
</reference>
<dbReference type="GO" id="GO:0005829">
    <property type="term" value="C:cytosol"/>
    <property type="evidence" value="ECO:0007669"/>
    <property type="project" value="UniProtKB-ARBA"/>
</dbReference>
<evidence type="ECO:0000259" key="4">
    <source>
        <dbReference type="PROSITE" id="PS51857"/>
    </source>
</evidence>
<evidence type="ECO:0000256" key="3">
    <source>
        <dbReference type="RuleBase" id="RU000408"/>
    </source>
</evidence>
<dbReference type="PRINTS" id="PR00050">
    <property type="entry name" value="COLDSHOCK"/>
</dbReference>
<dbReference type="eggNOG" id="COG1278">
    <property type="taxonomic scope" value="Bacteria"/>
</dbReference>
<dbReference type="PROSITE" id="PS00352">
    <property type="entry name" value="CSD_1"/>
    <property type="match status" value="1"/>
</dbReference>
<evidence type="ECO:0000256" key="2">
    <source>
        <dbReference type="ARBA" id="ARBA00022490"/>
    </source>
</evidence>
<dbReference type="EMBL" id="CP000961">
    <property type="protein sequence ID" value="ACA85650.1"/>
    <property type="molecule type" value="Genomic_DNA"/>
</dbReference>
<dbReference type="Gene3D" id="2.40.50.140">
    <property type="entry name" value="Nucleic acid-binding proteins"/>
    <property type="match status" value="1"/>
</dbReference>
<protein>
    <submittedName>
        <fullName evidence="5">Cold-shock DNA-binding domain protein</fullName>
    </submittedName>
</protein>
<dbReference type="Pfam" id="PF00313">
    <property type="entry name" value="CSD"/>
    <property type="match status" value="1"/>
</dbReference>
<dbReference type="Proteomes" id="UP000002168">
    <property type="component" value="Chromosome"/>
</dbReference>
<keyword evidence="6" id="KW-1185">Reference proteome</keyword>
<proteinExistence type="predicted"/>
<organism evidence="5 6">
    <name type="scientific">Shewanella woodyi (strain ATCC 51908 / MS32)</name>
    <dbReference type="NCBI Taxonomy" id="392500"/>
    <lineage>
        <taxon>Bacteria</taxon>
        <taxon>Pseudomonadati</taxon>
        <taxon>Pseudomonadota</taxon>
        <taxon>Gammaproteobacteria</taxon>
        <taxon>Alteromonadales</taxon>
        <taxon>Shewanellaceae</taxon>
        <taxon>Shewanella</taxon>
    </lineage>
</organism>
<dbReference type="SMART" id="SM00357">
    <property type="entry name" value="CSP"/>
    <property type="match status" value="1"/>
</dbReference>
<name>B1KJ02_SHEWM</name>
<dbReference type="AlphaFoldDB" id="B1KJ02"/>
<dbReference type="KEGG" id="swd:Swoo_1358"/>
<dbReference type="PIRSF" id="PIRSF002599">
    <property type="entry name" value="Cold_shock_A"/>
    <property type="match status" value="1"/>
</dbReference>
<feature type="domain" description="CSD" evidence="4">
    <location>
        <begin position="4"/>
        <end position="69"/>
    </location>
</feature>
<dbReference type="InterPro" id="IPR050181">
    <property type="entry name" value="Cold_shock_domain"/>
</dbReference>
<dbReference type="GO" id="GO:0003677">
    <property type="term" value="F:DNA binding"/>
    <property type="evidence" value="ECO:0007669"/>
    <property type="project" value="UniProtKB-KW"/>
</dbReference>
<dbReference type="STRING" id="392500.Swoo_1358"/>
<evidence type="ECO:0000313" key="5">
    <source>
        <dbReference type="EMBL" id="ACA85650.1"/>
    </source>
</evidence>
<dbReference type="InterPro" id="IPR011129">
    <property type="entry name" value="CSD"/>
</dbReference>
<evidence type="ECO:0000313" key="6">
    <source>
        <dbReference type="Proteomes" id="UP000002168"/>
    </source>
</evidence>
<keyword evidence="2" id="KW-0963">Cytoplasm</keyword>
<dbReference type="PANTHER" id="PTHR11544">
    <property type="entry name" value="COLD SHOCK DOMAIN CONTAINING PROTEINS"/>
    <property type="match status" value="1"/>
</dbReference>
<keyword evidence="5" id="KW-0238">DNA-binding</keyword>
<dbReference type="InterPro" id="IPR002059">
    <property type="entry name" value="CSP_DNA-bd"/>
</dbReference>
<gene>
    <name evidence="5" type="ordered locus">Swoo_1358</name>
</gene>
<dbReference type="RefSeq" id="WP_012323996.1">
    <property type="nucleotide sequence ID" value="NC_010506.1"/>
</dbReference>
<dbReference type="HOGENOM" id="CLU_117621_0_3_6"/>
<evidence type="ECO:0000256" key="1">
    <source>
        <dbReference type="ARBA" id="ARBA00004496"/>
    </source>
</evidence>
<accession>B1KJ02</accession>
<dbReference type="SUPFAM" id="SSF50249">
    <property type="entry name" value="Nucleic acid-binding proteins"/>
    <property type="match status" value="1"/>
</dbReference>
<dbReference type="PROSITE" id="PS51857">
    <property type="entry name" value="CSD_2"/>
    <property type="match status" value="1"/>
</dbReference>